<feature type="non-terminal residue" evidence="2">
    <location>
        <position position="1"/>
    </location>
</feature>
<reference evidence="2 3" key="1">
    <citation type="submission" date="2021-06" db="EMBL/GenBank/DDBJ databases">
        <authorList>
            <person name="Palmer J.M."/>
        </authorList>
    </citation>
    <scope>NUCLEOTIDE SEQUENCE [LARGE SCALE GENOMIC DNA]</scope>
    <source>
        <strain evidence="2 3">XC_2019</strain>
        <tissue evidence="2">Muscle</tissue>
    </source>
</reference>
<protein>
    <submittedName>
        <fullName evidence="2">Uncharacterized protein</fullName>
    </submittedName>
</protein>
<evidence type="ECO:0000313" key="3">
    <source>
        <dbReference type="Proteomes" id="UP001434883"/>
    </source>
</evidence>
<accession>A0ABV0RL77</accession>
<proteinExistence type="predicted"/>
<feature type="region of interest" description="Disordered" evidence="1">
    <location>
        <begin position="1"/>
        <end position="30"/>
    </location>
</feature>
<gene>
    <name evidence="2" type="ORF">XENOCAPTIV_012249</name>
</gene>
<evidence type="ECO:0000313" key="2">
    <source>
        <dbReference type="EMBL" id="MEQ2208706.1"/>
    </source>
</evidence>
<dbReference type="Proteomes" id="UP001434883">
    <property type="component" value="Unassembled WGS sequence"/>
</dbReference>
<organism evidence="2 3">
    <name type="scientific">Xenoophorus captivus</name>
    <dbReference type="NCBI Taxonomy" id="1517983"/>
    <lineage>
        <taxon>Eukaryota</taxon>
        <taxon>Metazoa</taxon>
        <taxon>Chordata</taxon>
        <taxon>Craniata</taxon>
        <taxon>Vertebrata</taxon>
        <taxon>Euteleostomi</taxon>
        <taxon>Actinopterygii</taxon>
        <taxon>Neopterygii</taxon>
        <taxon>Teleostei</taxon>
        <taxon>Neoteleostei</taxon>
        <taxon>Acanthomorphata</taxon>
        <taxon>Ovalentaria</taxon>
        <taxon>Atherinomorphae</taxon>
        <taxon>Cyprinodontiformes</taxon>
        <taxon>Goodeidae</taxon>
        <taxon>Xenoophorus</taxon>
    </lineage>
</organism>
<keyword evidence="3" id="KW-1185">Reference proteome</keyword>
<comment type="caution">
    <text evidence="2">The sequence shown here is derived from an EMBL/GenBank/DDBJ whole genome shotgun (WGS) entry which is preliminary data.</text>
</comment>
<dbReference type="EMBL" id="JAHRIN010050671">
    <property type="protein sequence ID" value="MEQ2208706.1"/>
    <property type="molecule type" value="Genomic_DNA"/>
</dbReference>
<evidence type="ECO:0000256" key="1">
    <source>
        <dbReference type="SAM" id="MobiDB-lite"/>
    </source>
</evidence>
<name>A0ABV0RL77_9TELE</name>
<feature type="compositionally biased region" description="Polar residues" evidence="1">
    <location>
        <begin position="1"/>
        <end position="16"/>
    </location>
</feature>
<sequence>ADSPETTHAFSHSSKVSKLLAFPPQPPYSNSSQLRELTLKKYRSLMALHGPGSSFRAQSSLKMTGSG</sequence>